<keyword evidence="4" id="KW-1185">Reference proteome</keyword>
<accession>A0A0B2AN55</accession>
<protein>
    <recommendedName>
        <fullName evidence="2">Acyltransferase 3 domain-containing protein</fullName>
    </recommendedName>
</protein>
<feature type="transmembrane region" description="Helical" evidence="1">
    <location>
        <begin position="273"/>
        <end position="293"/>
    </location>
</feature>
<dbReference type="OrthoDB" id="9796461at2"/>
<keyword evidence="1" id="KW-0812">Transmembrane</keyword>
<keyword evidence="1" id="KW-0472">Membrane</keyword>
<feature type="transmembrane region" description="Helical" evidence="1">
    <location>
        <begin position="75"/>
        <end position="98"/>
    </location>
</feature>
<feature type="transmembrane region" description="Helical" evidence="1">
    <location>
        <begin position="249"/>
        <end position="267"/>
    </location>
</feature>
<organism evidence="3 4">
    <name type="scientific">Sinomonas humi</name>
    <dbReference type="NCBI Taxonomy" id="1338436"/>
    <lineage>
        <taxon>Bacteria</taxon>
        <taxon>Bacillati</taxon>
        <taxon>Actinomycetota</taxon>
        <taxon>Actinomycetes</taxon>
        <taxon>Micrococcales</taxon>
        <taxon>Micrococcaceae</taxon>
        <taxon>Sinomonas</taxon>
    </lineage>
</organism>
<dbReference type="RefSeq" id="WP_043120092.1">
    <property type="nucleotide sequence ID" value="NZ_JTDL01000037.1"/>
</dbReference>
<comment type="caution">
    <text evidence="3">The sequence shown here is derived from an EMBL/GenBank/DDBJ whole genome shotgun (WGS) entry which is preliminary data.</text>
</comment>
<proteinExistence type="predicted"/>
<dbReference type="Proteomes" id="UP000030982">
    <property type="component" value="Unassembled WGS sequence"/>
</dbReference>
<evidence type="ECO:0000313" key="3">
    <source>
        <dbReference type="EMBL" id="KHL05046.1"/>
    </source>
</evidence>
<evidence type="ECO:0000313" key="4">
    <source>
        <dbReference type="Proteomes" id="UP000030982"/>
    </source>
</evidence>
<sequence length="318" mass="33929">MGIKLGTAGILGFFAISGYLTTVSAQRASSFREFASARMFPFYAGLVVAAIAVAFFAAPLGALLTGGHYEIRSGLAFLGLAVLVLSGLTTAPSIGTSLKGNVDYLDWNGILWTLTWAALCYVIVAAVVFLLRRRSAERHARTVIALLLAATTAADSSQIFAKGFEPDRTAFVLPLIAFFLAGSLLAFYREQVHVELLPAMLAAALALAFLITGLGPVLTALPLTYLIVSAASLRSLARIQLSRDVAYGIYLYGWPVQQLLAALHLPALLPPLGYAAVALIAVLPFAFASSVVVEQLDHRWLQSQPSRQNAHMELVSAH</sequence>
<dbReference type="Pfam" id="PF01757">
    <property type="entry name" value="Acyl_transf_3"/>
    <property type="match status" value="1"/>
</dbReference>
<gene>
    <name evidence="3" type="ORF">LK10_03605</name>
</gene>
<evidence type="ECO:0000256" key="1">
    <source>
        <dbReference type="SAM" id="Phobius"/>
    </source>
</evidence>
<dbReference type="InterPro" id="IPR002656">
    <property type="entry name" value="Acyl_transf_3_dom"/>
</dbReference>
<feature type="transmembrane region" description="Helical" evidence="1">
    <location>
        <begin position="41"/>
        <end position="63"/>
    </location>
</feature>
<evidence type="ECO:0000259" key="2">
    <source>
        <dbReference type="Pfam" id="PF01757"/>
    </source>
</evidence>
<feature type="domain" description="Acyltransferase 3" evidence="2">
    <location>
        <begin position="13"/>
        <end position="288"/>
    </location>
</feature>
<dbReference type="STRING" id="1338436.LK10_03605"/>
<feature type="transmembrane region" description="Helical" evidence="1">
    <location>
        <begin position="170"/>
        <end position="188"/>
    </location>
</feature>
<feature type="transmembrane region" description="Helical" evidence="1">
    <location>
        <begin position="110"/>
        <end position="131"/>
    </location>
</feature>
<dbReference type="AlphaFoldDB" id="A0A0B2AN55"/>
<dbReference type="EMBL" id="JTDL01000037">
    <property type="protein sequence ID" value="KHL05046.1"/>
    <property type="molecule type" value="Genomic_DNA"/>
</dbReference>
<reference evidence="3 4" key="1">
    <citation type="submission" date="2014-09" db="EMBL/GenBank/DDBJ databases">
        <title>Genome sequence of Sinomonas sp. MUSC 117.</title>
        <authorList>
            <person name="Lee L.-H."/>
        </authorList>
    </citation>
    <scope>NUCLEOTIDE SEQUENCE [LARGE SCALE GENOMIC DNA]</scope>
    <source>
        <strain evidence="3 4">MUSC 117</strain>
    </source>
</reference>
<keyword evidence="1" id="KW-1133">Transmembrane helix</keyword>
<dbReference type="GO" id="GO:0016747">
    <property type="term" value="F:acyltransferase activity, transferring groups other than amino-acyl groups"/>
    <property type="evidence" value="ECO:0007669"/>
    <property type="project" value="InterPro"/>
</dbReference>
<name>A0A0B2AN55_9MICC</name>
<feature type="transmembrane region" description="Helical" evidence="1">
    <location>
        <begin position="195"/>
        <end position="214"/>
    </location>
</feature>